<keyword evidence="16" id="KW-1185">Reference proteome</keyword>
<sequence length="806" mass="88630">MKTYALMLGASVLAISCCATAFAADPPASKKETAELETVVVTGQRRTENLQTTGVAATVLTATDIENKNVVKIDDLQFTAPAVVINNFGQGINFNIRGVGKGETNTQTLTGVITYRDGVATFPGYFTEEPYYDIAGVEIYRGPQGTFVGQNATGGAVFVRTNDPEIGGGYNGYILGQVGNYYNAHVQGAINIPVSDTFAARFSFFTYRRSSYFSITDSDPKDNCPGHKYTDCKPGYNPGDAQWAAGRLSLLWKPTDALTVSFKYDADYLDNGAYPAGNYTDTWKTWPTKGGIPAPAEWTANGGINPHYSNDIFHVTANAPQYALDRFTRAVLKVDYVFPDGITLRSVSGFQNGNTNWSTDLDATDYGAQTSYYSITNPATGVVNYYRPKNWSFFDHVDETIWSQEFNLISPDTWRVNWVLGLSAQSDIYDFPQGKFYTLVPHNNEVSVPGVDTTTQATLWGQNYQASYAVFGQIGYHITPKVEVQLGGRYSINRTTNNVTWNQYGLVASQSGKAGNFEKSDNFSYKASLNWTINDNNFAYAFIATGYKPGGLNPPIYNAVQPKPFGPETITSYETGWKSTMLDGHLRSSIDAYYNAYKGFIVTIGYPDFTYPGYATEVNNPSTTVSYGFEAELEAVFGDFRGTAGVGLMHQSIGKFYAIDARAVSAFGFGKCDPTKGPLPDQYGLLPAANVCVNLSGHSMTYAPLFTFNIGAEYTFHLESGDTLTPRLNFGHQSPQWASLFANEGLGDRIEARNLLGGQFEWKHDTYIMALYGTNLLDQHYTAAVLRPLRMPGPPREYGIRVTKVF</sequence>
<keyword evidence="5" id="KW-0812">Transmembrane</keyword>
<keyword evidence="4" id="KW-0410">Iron transport</keyword>
<dbReference type="PROSITE" id="PS51257">
    <property type="entry name" value="PROKAR_LIPOPROTEIN"/>
    <property type="match status" value="1"/>
</dbReference>
<evidence type="ECO:0000256" key="8">
    <source>
        <dbReference type="ARBA" id="ARBA00023077"/>
    </source>
</evidence>
<evidence type="ECO:0008006" key="17">
    <source>
        <dbReference type="Google" id="ProtNLM"/>
    </source>
</evidence>
<dbReference type="Pfam" id="PF07715">
    <property type="entry name" value="Plug"/>
    <property type="match status" value="1"/>
</dbReference>
<evidence type="ECO:0000313" key="15">
    <source>
        <dbReference type="EMBL" id="GAA0569434.1"/>
    </source>
</evidence>
<evidence type="ECO:0000259" key="13">
    <source>
        <dbReference type="Pfam" id="PF00593"/>
    </source>
</evidence>
<name>A0ABP3PMR0_9PROT</name>
<evidence type="ECO:0000256" key="6">
    <source>
        <dbReference type="ARBA" id="ARBA00023004"/>
    </source>
</evidence>
<keyword evidence="7" id="KW-0406">Ion transport</keyword>
<dbReference type="SUPFAM" id="SSF56935">
    <property type="entry name" value="Porins"/>
    <property type="match status" value="1"/>
</dbReference>
<reference evidence="16" key="1">
    <citation type="journal article" date="2019" name="Int. J. Syst. Evol. Microbiol.">
        <title>The Global Catalogue of Microorganisms (GCM) 10K type strain sequencing project: providing services to taxonomists for standard genome sequencing and annotation.</title>
        <authorList>
            <consortium name="The Broad Institute Genomics Platform"/>
            <consortium name="The Broad Institute Genome Sequencing Center for Infectious Disease"/>
            <person name="Wu L."/>
            <person name="Ma J."/>
        </authorList>
    </citation>
    <scope>NUCLEOTIDE SEQUENCE [LARGE SCALE GENOMIC DNA]</scope>
    <source>
        <strain evidence="16">JCM 15089</strain>
    </source>
</reference>
<comment type="caution">
    <text evidence="15">The sequence shown here is derived from an EMBL/GenBank/DDBJ whole genome shotgun (WGS) entry which is preliminary data.</text>
</comment>
<evidence type="ECO:0000256" key="4">
    <source>
        <dbReference type="ARBA" id="ARBA00022496"/>
    </source>
</evidence>
<dbReference type="InterPro" id="IPR000531">
    <property type="entry name" value="Beta-barrel_TonB"/>
</dbReference>
<proteinExistence type="inferred from homology"/>
<keyword evidence="12" id="KW-0732">Signal</keyword>
<evidence type="ECO:0000256" key="5">
    <source>
        <dbReference type="ARBA" id="ARBA00022692"/>
    </source>
</evidence>
<evidence type="ECO:0000313" key="16">
    <source>
        <dbReference type="Proteomes" id="UP001499951"/>
    </source>
</evidence>
<dbReference type="PANTHER" id="PTHR32552:SF81">
    <property type="entry name" value="TONB-DEPENDENT OUTER MEMBRANE RECEPTOR"/>
    <property type="match status" value="1"/>
</dbReference>
<dbReference type="RefSeq" id="WP_166929649.1">
    <property type="nucleotide sequence ID" value="NZ_BAAADD010000004.1"/>
</dbReference>
<keyword evidence="9 11" id="KW-0472">Membrane</keyword>
<dbReference type="InterPro" id="IPR039426">
    <property type="entry name" value="TonB-dep_rcpt-like"/>
</dbReference>
<organism evidence="15 16">
    <name type="scientific">Rhizomicrobium electricum</name>
    <dbReference type="NCBI Taxonomy" id="480070"/>
    <lineage>
        <taxon>Bacteria</taxon>
        <taxon>Pseudomonadati</taxon>
        <taxon>Pseudomonadota</taxon>
        <taxon>Alphaproteobacteria</taxon>
        <taxon>Micropepsales</taxon>
        <taxon>Micropepsaceae</taxon>
        <taxon>Rhizomicrobium</taxon>
    </lineage>
</organism>
<evidence type="ECO:0000256" key="11">
    <source>
        <dbReference type="RuleBase" id="RU003357"/>
    </source>
</evidence>
<feature type="chain" id="PRO_5045669867" description="TonB-dependent receptor" evidence="12">
    <location>
        <begin position="24"/>
        <end position="806"/>
    </location>
</feature>
<keyword evidence="10" id="KW-0998">Cell outer membrane</keyword>
<dbReference type="Proteomes" id="UP001499951">
    <property type="component" value="Unassembled WGS sequence"/>
</dbReference>
<protein>
    <recommendedName>
        <fullName evidence="17">TonB-dependent receptor</fullName>
    </recommendedName>
</protein>
<evidence type="ECO:0000259" key="14">
    <source>
        <dbReference type="Pfam" id="PF07715"/>
    </source>
</evidence>
<comment type="subcellular location">
    <subcellularLocation>
        <location evidence="1">Cell outer membrane</location>
        <topology evidence="1">Multi-pass membrane protein</topology>
    </subcellularLocation>
</comment>
<evidence type="ECO:0000256" key="7">
    <source>
        <dbReference type="ARBA" id="ARBA00023065"/>
    </source>
</evidence>
<comment type="similarity">
    <text evidence="11">Belongs to the TonB-dependent receptor family.</text>
</comment>
<feature type="domain" description="TonB-dependent receptor plug" evidence="14">
    <location>
        <begin position="50"/>
        <end position="156"/>
    </location>
</feature>
<keyword evidence="6" id="KW-0408">Iron</keyword>
<dbReference type="InterPro" id="IPR036942">
    <property type="entry name" value="Beta-barrel_TonB_sf"/>
</dbReference>
<dbReference type="PANTHER" id="PTHR32552">
    <property type="entry name" value="FERRICHROME IRON RECEPTOR-RELATED"/>
    <property type="match status" value="1"/>
</dbReference>
<evidence type="ECO:0000256" key="12">
    <source>
        <dbReference type="SAM" id="SignalP"/>
    </source>
</evidence>
<evidence type="ECO:0000256" key="1">
    <source>
        <dbReference type="ARBA" id="ARBA00004571"/>
    </source>
</evidence>
<dbReference type="InterPro" id="IPR010916">
    <property type="entry name" value="TonB_box_CS"/>
</dbReference>
<dbReference type="InterPro" id="IPR012910">
    <property type="entry name" value="Plug_dom"/>
</dbReference>
<keyword evidence="8 11" id="KW-0798">TonB box</keyword>
<evidence type="ECO:0000256" key="9">
    <source>
        <dbReference type="ARBA" id="ARBA00023136"/>
    </source>
</evidence>
<evidence type="ECO:0000256" key="2">
    <source>
        <dbReference type="ARBA" id="ARBA00022448"/>
    </source>
</evidence>
<keyword evidence="3" id="KW-1134">Transmembrane beta strand</keyword>
<dbReference type="Gene3D" id="2.40.170.20">
    <property type="entry name" value="TonB-dependent receptor, beta-barrel domain"/>
    <property type="match status" value="1"/>
</dbReference>
<feature type="signal peptide" evidence="12">
    <location>
        <begin position="1"/>
        <end position="23"/>
    </location>
</feature>
<dbReference type="Pfam" id="PF00593">
    <property type="entry name" value="TonB_dep_Rec_b-barrel"/>
    <property type="match status" value="1"/>
</dbReference>
<feature type="domain" description="TonB-dependent receptor-like beta-barrel" evidence="13">
    <location>
        <begin position="277"/>
        <end position="721"/>
    </location>
</feature>
<keyword evidence="2" id="KW-0813">Transport</keyword>
<gene>
    <name evidence="15" type="ORF">GCM10008942_17650</name>
</gene>
<dbReference type="EMBL" id="BAAADD010000004">
    <property type="protein sequence ID" value="GAA0569434.1"/>
    <property type="molecule type" value="Genomic_DNA"/>
</dbReference>
<evidence type="ECO:0000256" key="3">
    <source>
        <dbReference type="ARBA" id="ARBA00022452"/>
    </source>
</evidence>
<dbReference type="PROSITE" id="PS00430">
    <property type="entry name" value="TONB_DEPENDENT_REC_1"/>
    <property type="match status" value="1"/>
</dbReference>
<accession>A0ABP3PMR0</accession>
<evidence type="ECO:0000256" key="10">
    <source>
        <dbReference type="ARBA" id="ARBA00023237"/>
    </source>
</evidence>